<dbReference type="EMBL" id="CP015118">
    <property type="protein sequence ID" value="ARN19173.1"/>
    <property type="molecule type" value="Genomic_DNA"/>
</dbReference>
<dbReference type="Proteomes" id="UP000193427">
    <property type="component" value="Chromosome"/>
</dbReference>
<dbReference type="KEGG" id="rgu:A4W93_04170"/>
<dbReference type="RefSeq" id="WP_085749422.1">
    <property type="nucleotide sequence ID" value="NZ_BSPR01000002.1"/>
</dbReference>
<keyword evidence="1" id="KW-0378">Hydrolase</keyword>
<protein>
    <submittedName>
        <fullName evidence="2">Uncharacterized protein</fullName>
    </submittedName>
</protein>
<dbReference type="AlphaFoldDB" id="A0A1W6L4I7"/>
<dbReference type="GO" id="GO:0019605">
    <property type="term" value="P:butyrate metabolic process"/>
    <property type="evidence" value="ECO:0007669"/>
    <property type="project" value="InterPro"/>
</dbReference>
<dbReference type="GO" id="GO:0047989">
    <property type="term" value="F:hydroxybutyrate-dimer hydrolase activity"/>
    <property type="evidence" value="ECO:0007669"/>
    <property type="project" value="InterPro"/>
</dbReference>
<organism evidence="2 3">
    <name type="scientific">Piscinibacter gummiphilus</name>
    <dbReference type="NCBI Taxonomy" id="946333"/>
    <lineage>
        <taxon>Bacteria</taxon>
        <taxon>Pseudomonadati</taxon>
        <taxon>Pseudomonadota</taxon>
        <taxon>Betaproteobacteria</taxon>
        <taxon>Burkholderiales</taxon>
        <taxon>Sphaerotilaceae</taxon>
        <taxon>Piscinibacter</taxon>
    </lineage>
</organism>
<evidence type="ECO:0000313" key="2">
    <source>
        <dbReference type="EMBL" id="ARN19173.1"/>
    </source>
</evidence>
<sequence>MTHTLTRLAAALLCLPLALGACSDDDDTPDLNQLPAGFGTVKTTSYDGTTDDLLTAGLGKTGIAGAAPTFADPVNPTAAELRRRAIYVNYRALVDFSAGGGYGTLYGPNVTSAGTVTAGEGKIAGKEFIAFADDGTGRKNVGMMVQIPSTFDRTAPCIITAPSSGSRGIYGAIGTSGEWGLKRGCAVAYTDAGKGIGYHDLQADKVNLIDGRLVARATAGKDAHFASDLTGTALTDFNTATPNRFAYKHAHSQQNPEKDWGRNVLDSIRFALWAINEEYAAVDTPSGKHLRSYQAGNVLVIASSVSNGGGESIQAAEQDTEGLIDAVAVSEPNVQPKSMAGVTVTAGGAAVANAGRPLADYFTWRMIYEPCAAISASAQAPTGVRPGWFGGGTAPLGNAFTMVGGVELQTIATNRCQSLADKGLVTGATTAAQADDALAKMRAYGWTDPNHDALHASHYRLADVYVALDYVNAYGRFSVGDNVCGFSLANVDATGNVAAQVAATQAILFATGNGLNTGGDVVYNDSVGGAKLYHVGVSPSTQRMDGSLDGLLCLHDLVKGVDTVTGTPLTGAALARSTRVQAGVQEVLMSGNLRSKPTVIVAGRSDTLLPPNHTARAYAAYNSKVEGAASKLRYYEVLNGQHFDGFNPAAGGVVGYDTLFIPVHHYMNKALDLMWAHMKQQTALPPSQVVRTVPRGGTPGAAPAIAAANVPDIAAAPAAGDTITTAAGAIVIPN</sequence>
<dbReference type="PROSITE" id="PS51257">
    <property type="entry name" value="PROKAR_LIPOPROTEIN"/>
    <property type="match status" value="1"/>
</dbReference>
<dbReference type="Pfam" id="PF10605">
    <property type="entry name" value="3HBOH"/>
    <property type="match status" value="1"/>
</dbReference>
<gene>
    <name evidence="2" type="ORF">A4W93_04170</name>
</gene>
<evidence type="ECO:0000256" key="1">
    <source>
        <dbReference type="ARBA" id="ARBA00022801"/>
    </source>
</evidence>
<dbReference type="STRING" id="946333.A4W93_04170"/>
<reference evidence="2 3" key="1">
    <citation type="submission" date="2016-04" db="EMBL/GenBank/DDBJ databases">
        <title>Complete genome sequence of natural rubber-degrading, novel Gram-negative bacterium, Rhizobacter gummiphilus strain NS21.</title>
        <authorList>
            <person name="Tabata M."/>
            <person name="Kasai D."/>
            <person name="Fukuda M."/>
        </authorList>
    </citation>
    <scope>NUCLEOTIDE SEQUENCE [LARGE SCALE GENOMIC DNA]</scope>
    <source>
        <strain evidence="2 3">NS21</strain>
    </source>
</reference>
<dbReference type="OrthoDB" id="4294477at2"/>
<dbReference type="InterPro" id="IPR016582">
    <property type="entry name" value="OHBut_olig_hydro_put"/>
</dbReference>
<name>A0A1W6L4I7_9BURK</name>
<evidence type="ECO:0000313" key="3">
    <source>
        <dbReference type="Proteomes" id="UP000193427"/>
    </source>
</evidence>
<proteinExistence type="predicted"/>
<keyword evidence="3" id="KW-1185">Reference proteome</keyword>
<dbReference type="GO" id="GO:0005615">
    <property type="term" value="C:extracellular space"/>
    <property type="evidence" value="ECO:0007669"/>
    <property type="project" value="InterPro"/>
</dbReference>
<dbReference type="PIRSF" id="PIRSF011409">
    <property type="entry name" value="HObutyrate_olig_hydrol"/>
    <property type="match status" value="1"/>
</dbReference>
<accession>A0A1W6L4I7</accession>